<keyword evidence="4" id="KW-0812">Transmembrane</keyword>
<dbReference type="GO" id="GO:0006935">
    <property type="term" value="P:chemotaxis"/>
    <property type="evidence" value="ECO:0007669"/>
    <property type="project" value="InterPro"/>
</dbReference>
<dbReference type="EMBL" id="JADBEL010000005">
    <property type="protein sequence ID" value="MBE1554186.1"/>
    <property type="molecule type" value="Genomic_DNA"/>
</dbReference>
<protein>
    <submittedName>
        <fullName evidence="6">Methyl-accepting chemotaxis protein</fullName>
    </submittedName>
</protein>
<accession>A0A927MN02</accession>
<evidence type="ECO:0000256" key="1">
    <source>
        <dbReference type="ARBA" id="ARBA00023224"/>
    </source>
</evidence>
<dbReference type="AlphaFoldDB" id="A0A927MN02"/>
<keyword evidence="4" id="KW-1133">Transmembrane helix</keyword>
<evidence type="ECO:0000256" key="2">
    <source>
        <dbReference type="ARBA" id="ARBA00029447"/>
    </source>
</evidence>
<feature type="transmembrane region" description="Helical" evidence="4">
    <location>
        <begin position="12"/>
        <end position="31"/>
    </location>
</feature>
<reference evidence="6" key="1">
    <citation type="submission" date="2020-10" db="EMBL/GenBank/DDBJ databases">
        <title>Genomic Encyclopedia of Type Strains, Phase IV (KMG-IV): sequencing the most valuable type-strain genomes for metagenomic binning, comparative biology and taxonomic classification.</title>
        <authorList>
            <person name="Goeker M."/>
        </authorList>
    </citation>
    <scope>NUCLEOTIDE SEQUENCE</scope>
    <source>
        <strain evidence="6">DSM 13886</strain>
    </source>
</reference>
<evidence type="ECO:0000259" key="5">
    <source>
        <dbReference type="PROSITE" id="PS50111"/>
    </source>
</evidence>
<dbReference type="GO" id="GO:0007165">
    <property type="term" value="P:signal transduction"/>
    <property type="evidence" value="ECO:0007669"/>
    <property type="project" value="UniProtKB-KW"/>
</dbReference>
<dbReference type="Pfam" id="PF00015">
    <property type="entry name" value="MCPsignal"/>
    <property type="match status" value="1"/>
</dbReference>
<organism evidence="6 7">
    <name type="scientific">Sporosarcina limicola</name>
    <dbReference type="NCBI Taxonomy" id="34101"/>
    <lineage>
        <taxon>Bacteria</taxon>
        <taxon>Bacillati</taxon>
        <taxon>Bacillota</taxon>
        <taxon>Bacilli</taxon>
        <taxon>Bacillales</taxon>
        <taxon>Caryophanaceae</taxon>
        <taxon>Sporosarcina</taxon>
    </lineage>
</organism>
<dbReference type="InterPro" id="IPR004090">
    <property type="entry name" value="Chemotax_Me-accpt_rcpt"/>
</dbReference>
<proteinExistence type="inferred from homology"/>
<keyword evidence="4" id="KW-0472">Membrane</keyword>
<name>A0A927MN02_9BACL</name>
<evidence type="ECO:0000313" key="7">
    <source>
        <dbReference type="Proteomes" id="UP000658225"/>
    </source>
</evidence>
<dbReference type="CDD" id="cd11386">
    <property type="entry name" value="MCP_signal"/>
    <property type="match status" value="1"/>
</dbReference>
<dbReference type="Proteomes" id="UP000658225">
    <property type="component" value="Unassembled WGS sequence"/>
</dbReference>
<feature type="domain" description="Methyl-accepting transducer" evidence="5">
    <location>
        <begin position="296"/>
        <end position="532"/>
    </location>
</feature>
<comment type="caution">
    <text evidence="6">The sequence shown here is derived from an EMBL/GenBank/DDBJ whole genome shotgun (WGS) entry which is preliminary data.</text>
</comment>
<keyword evidence="7" id="KW-1185">Reference proteome</keyword>
<dbReference type="PANTHER" id="PTHR32089:SF112">
    <property type="entry name" value="LYSOZYME-LIKE PROTEIN-RELATED"/>
    <property type="match status" value="1"/>
</dbReference>
<dbReference type="InterPro" id="IPR004089">
    <property type="entry name" value="MCPsignal_dom"/>
</dbReference>
<evidence type="ECO:0000256" key="4">
    <source>
        <dbReference type="SAM" id="Phobius"/>
    </source>
</evidence>
<dbReference type="Gene3D" id="6.10.340.10">
    <property type="match status" value="1"/>
</dbReference>
<gene>
    <name evidence="6" type="ORF">H4683_001261</name>
</gene>
<dbReference type="PANTHER" id="PTHR32089">
    <property type="entry name" value="METHYL-ACCEPTING CHEMOTAXIS PROTEIN MCPB"/>
    <property type="match status" value="1"/>
</dbReference>
<feature type="transmembrane region" description="Helical" evidence="4">
    <location>
        <begin position="191"/>
        <end position="218"/>
    </location>
</feature>
<dbReference type="PRINTS" id="PR00260">
    <property type="entry name" value="CHEMTRNSDUCR"/>
</dbReference>
<evidence type="ECO:0000256" key="3">
    <source>
        <dbReference type="PROSITE-ProRule" id="PRU00284"/>
    </source>
</evidence>
<dbReference type="GO" id="GO:0004888">
    <property type="term" value="F:transmembrane signaling receptor activity"/>
    <property type="evidence" value="ECO:0007669"/>
    <property type="project" value="InterPro"/>
</dbReference>
<keyword evidence="1 3" id="KW-0807">Transducer</keyword>
<dbReference type="Gene3D" id="1.10.287.950">
    <property type="entry name" value="Methyl-accepting chemotaxis protein"/>
    <property type="match status" value="1"/>
</dbReference>
<dbReference type="GO" id="GO:0016020">
    <property type="term" value="C:membrane"/>
    <property type="evidence" value="ECO:0007669"/>
    <property type="project" value="InterPro"/>
</dbReference>
<dbReference type="SUPFAM" id="SSF58104">
    <property type="entry name" value="Methyl-accepting chemotaxis protein (MCP) signaling domain"/>
    <property type="match status" value="1"/>
</dbReference>
<sequence length="583" mass="64110">MNSSKLGRRIVLYLISMIVILVVAFSILLYLNTTSTVNKSVGSQAINTATNLAALLDAEKYKRLSENPEESDLYWELREELNELRLKNGVMYAYTYAIPEQDDPITFLVDGMPIDNIEGVAPIGDISLVTHYKDVERVLEGEGHHTNLLEDDTYGQFLSSFVPLFDSKGEVVAIVGVDIAATQIQQIKNTILWTTLPISLVIILLISFISLFAVYWFIKSSTQPLTTLKEGTALFAVGDIIGAESILATIDNKHDNEISDFASAFLQSLFRLKDTFLNLNKSSKYMEDVVGSIGQAMHSVRALNDSMIESIMQIASGSKDQKVNNNEVVNAMEEMTIGIQRIADSSNTVAVSSNEMTSLVESSVHEARGVVSQIQQVETSVLATGAHVKDLGEKYKSIGNMVEVITNIADQTNLLALNAAIEAARAGESGKGFAVVAGEVRKLAELSRNSAEEIRSHLKQFEEVTLQALKEMETSSGQVRSGTQAVKIIGENLERVLETVLRVNDEIQDVSTVTEQMSASSEEVLASTEYMNGIMDDNVSRTNQVAEVSDEQVKFVDALEKTIEQLQGSTRNMTESINHFRVR</sequence>
<dbReference type="RefSeq" id="WP_192597987.1">
    <property type="nucleotide sequence ID" value="NZ_JADBEL010000005.1"/>
</dbReference>
<comment type="similarity">
    <text evidence="2">Belongs to the methyl-accepting chemotaxis (MCP) protein family.</text>
</comment>
<dbReference type="SMART" id="SM00283">
    <property type="entry name" value="MA"/>
    <property type="match status" value="1"/>
</dbReference>
<evidence type="ECO:0000313" key="6">
    <source>
        <dbReference type="EMBL" id="MBE1554186.1"/>
    </source>
</evidence>
<dbReference type="PROSITE" id="PS50111">
    <property type="entry name" value="CHEMOTAXIS_TRANSDUC_2"/>
    <property type="match status" value="1"/>
</dbReference>